<evidence type="ECO:0000313" key="4">
    <source>
        <dbReference type="Proteomes" id="UP000828390"/>
    </source>
</evidence>
<dbReference type="Pfam" id="PF03372">
    <property type="entry name" value="Exo_endo_phos"/>
    <property type="match status" value="1"/>
</dbReference>
<gene>
    <name evidence="3" type="ORF">DPMN_150149</name>
</gene>
<keyword evidence="4" id="KW-1185">Reference proteome</keyword>
<dbReference type="SUPFAM" id="SSF56219">
    <property type="entry name" value="DNase I-like"/>
    <property type="match status" value="1"/>
</dbReference>
<dbReference type="AlphaFoldDB" id="A0A9D4J331"/>
<organism evidence="3 4">
    <name type="scientific">Dreissena polymorpha</name>
    <name type="common">Zebra mussel</name>
    <name type="synonym">Mytilus polymorpha</name>
    <dbReference type="NCBI Taxonomy" id="45954"/>
    <lineage>
        <taxon>Eukaryota</taxon>
        <taxon>Metazoa</taxon>
        <taxon>Spiralia</taxon>
        <taxon>Lophotrochozoa</taxon>
        <taxon>Mollusca</taxon>
        <taxon>Bivalvia</taxon>
        <taxon>Autobranchia</taxon>
        <taxon>Heteroconchia</taxon>
        <taxon>Euheterodonta</taxon>
        <taxon>Imparidentia</taxon>
        <taxon>Neoheterodontei</taxon>
        <taxon>Myida</taxon>
        <taxon>Dreissenoidea</taxon>
        <taxon>Dreissenidae</taxon>
        <taxon>Dreissena</taxon>
    </lineage>
</organism>
<dbReference type="EMBL" id="JAIWYP010000007">
    <property type="protein sequence ID" value="KAH3796580.1"/>
    <property type="molecule type" value="Genomic_DNA"/>
</dbReference>
<feature type="transmembrane region" description="Helical" evidence="1">
    <location>
        <begin position="20"/>
        <end position="41"/>
    </location>
</feature>
<evidence type="ECO:0000259" key="2">
    <source>
        <dbReference type="Pfam" id="PF03372"/>
    </source>
</evidence>
<keyword evidence="1" id="KW-0812">Transmembrane</keyword>
<proteinExistence type="predicted"/>
<dbReference type="InterPro" id="IPR036691">
    <property type="entry name" value="Endo/exonu/phosph_ase_sf"/>
</dbReference>
<comment type="caution">
    <text evidence="3">The sequence shown here is derived from an EMBL/GenBank/DDBJ whole genome shotgun (WGS) entry which is preliminary data.</text>
</comment>
<dbReference type="InterPro" id="IPR005135">
    <property type="entry name" value="Endo/exonuclease/phosphatase"/>
</dbReference>
<protein>
    <recommendedName>
        <fullName evidence="2">Endonuclease/exonuclease/phosphatase domain-containing protein</fullName>
    </recommendedName>
</protein>
<dbReference type="Gene3D" id="3.60.10.10">
    <property type="entry name" value="Endonuclease/exonuclease/phosphatase"/>
    <property type="match status" value="1"/>
</dbReference>
<sequence length="239" mass="26674">MWHKDLDSLVEIVDTNSDRIAAIRICCGSISILILQVYLPAANHDISSFRSSVDQLWDICSVHTESNYILIMGDFNARFPRSDVTTHLRSRDMYVTELAKSLHLYVATDTVSCTGPPFTFYPYNDANPSRIDHVLLDEHLSHTVNSCGIIPDAPPNVSRHLPELPNNKGASLANITYEHLKYGGPTLTECLVKVFNSILTNCQVPYGFKHGLIVTLHKEKGKQPTDPNSYRAISLIPVV</sequence>
<dbReference type="GO" id="GO:0003824">
    <property type="term" value="F:catalytic activity"/>
    <property type="evidence" value="ECO:0007669"/>
    <property type="project" value="InterPro"/>
</dbReference>
<accession>A0A9D4J331</accession>
<keyword evidence="1" id="KW-0472">Membrane</keyword>
<dbReference type="Proteomes" id="UP000828390">
    <property type="component" value="Unassembled WGS sequence"/>
</dbReference>
<evidence type="ECO:0000256" key="1">
    <source>
        <dbReference type="SAM" id="Phobius"/>
    </source>
</evidence>
<name>A0A9D4J331_DREPO</name>
<reference evidence="3" key="1">
    <citation type="journal article" date="2019" name="bioRxiv">
        <title>The Genome of the Zebra Mussel, Dreissena polymorpha: A Resource for Invasive Species Research.</title>
        <authorList>
            <person name="McCartney M.A."/>
            <person name="Auch B."/>
            <person name="Kono T."/>
            <person name="Mallez S."/>
            <person name="Zhang Y."/>
            <person name="Obille A."/>
            <person name="Becker A."/>
            <person name="Abrahante J.E."/>
            <person name="Garbe J."/>
            <person name="Badalamenti J.P."/>
            <person name="Herman A."/>
            <person name="Mangelson H."/>
            <person name="Liachko I."/>
            <person name="Sullivan S."/>
            <person name="Sone E.D."/>
            <person name="Koren S."/>
            <person name="Silverstein K.A.T."/>
            <person name="Beckman K.B."/>
            <person name="Gohl D.M."/>
        </authorList>
    </citation>
    <scope>NUCLEOTIDE SEQUENCE</scope>
    <source>
        <strain evidence="3">Duluth1</strain>
        <tissue evidence="3">Whole animal</tissue>
    </source>
</reference>
<keyword evidence="1" id="KW-1133">Transmembrane helix</keyword>
<feature type="domain" description="Endonuclease/exonuclease/phosphatase" evidence="2">
    <location>
        <begin position="65"/>
        <end position="160"/>
    </location>
</feature>
<evidence type="ECO:0000313" key="3">
    <source>
        <dbReference type="EMBL" id="KAH3796580.1"/>
    </source>
</evidence>
<reference evidence="3" key="2">
    <citation type="submission" date="2020-11" db="EMBL/GenBank/DDBJ databases">
        <authorList>
            <person name="McCartney M.A."/>
            <person name="Auch B."/>
            <person name="Kono T."/>
            <person name="Mallez S."/>
            <person name="Becker A."/>
            <person name="Gohl D.M."/>
            <person name="Silverstein K.A.T."/>
            <person name="Koren S."/>
            <person name="Bechman K.B."/>
            <person name="Herman A."/>
            <person name="Abrahante J.E."/>
            <person name="Garbe J."/>
        </authorList>
    </citation>
    <scope>NUCLEOTIDE SEQUENCE</scope>
    <source>
        <strain evidence="3">Duluth1</strain>
        <tissue evidence="3">Whole animal</tissue>
    </source>
</reference>